<organism evidence="6 7">
    <name type="scientific">Rotaria magnacalcarata</name>
    <dbReference type="NCBI Taxonomy" id="392030"/>
    <lineage>
        <taxon>Eukaryota</taxon>
        <taxon>Metazoa</taxon>
        <taxon>Spiralia</taxon>
        <taxon>Gnathifera</taxon>
        <taxon>Rotifera</taxon>
        <taxon>Eurotatoria</taxon>
        <taxon>Bdelloidea</taxon>
        <taxon>Philodinida</taxon>
        <taxon>Philodinidae</taxon>
        <taxon>Rotaria</taxon>
    </lineage>
</organism>
<feature type="region of interest" description="Disordered" evidence="4">
    <location>
        <begin position="638"/>
        <end position="657"/>
    </location>
</feature>
<feature type="domain" description="PDZ" evidence="5">
    <location>
        <begin position="840"/>
        <end position="909"/>
    </location>
</feature>
<dbReference type="Pfam" id="PF00595">
    <property type="entry name" value="PDZ"/>
    <property type="match status" value="3"/>
</dbReference>
<dbReference type="Pfam" id="PF17820">
    <property type="entry name" value="PDZ_6"/>
    <property type="match status" value="3"/>
</dbReference>
<feature type="compositionally biased region" description="Basic and acidic residues" evidence="4">
    <location>
        <begin position="644"/>
        <end position="656"/>
    </location>
</feature>
<dbReference type="PROSITE" id="PS50106">
    <property type="entry name" value="PDZ"/>
    <property type="match status" value="6"/>
</dbReference>
<comment type="caution">
    <text evidence="6">The sequence shown here is derived from an EMBL/GenBank/DDBJ whole genome shotgun (WGS) entry which is preliminary data.</text>
</comment>
<gene>
    <name evidence="6" type="ORF">SMN809_LOCUS9387</name>
</gene>
<dbReference type="Gene3D" id="2.30.42.10">
    <property type="match status" value="6"/>
</dbReference>
<evidence type="ECO:0000256" key="2">
    <source>
        <dbReference type="ARBA" id="ARBA00022475"/>
    </source>
</evidence>
<protein>
    <recommendedName>
        <fullName evidence="5">PDZ domain-containing protein</fullName>
    </recommendedName>
</protein>
<dbReference type="Proteomes" id="UP000676336">
    <property type="component" value="Unassembled WGS sequence"/>
</dbReference>
<dbReference type="AlphaFoldDB" id="A0A8S2MP65"/>
<proteinExistence type="predicted"/>
<comment type="subcellular location">
    <subcellularLocation>
        <location evidence="1">Cell membrane</location>
    </subcellularLocation>
</comment>
<keyword evidence="3" id="KW-0677">Repeat</keyword>
<keyword evidence="2" id="KW-1003">Cell membrane</keyword>
<dbReference type="GO" id="GO:0016324">
    <property type="term" value="C:apical plasma membrane"/>
    <property type="evidence" value="ECO:0007669"/>
    <property type="project" value="TreeGrafter"/>
</dbReference>
<dbReference type="InterPro" id="IPR036034">
    <property type="entry name" value="PDZ_sf"/>
</dbReference>
<feature type="domain" description="PDZ" evidence="5">
    <location>
        <begin position="656"/>
        <end position="688"/>
    </location>
</feature>
<dbReference type="InterPro" id="IPR001478">
    <property type="entry name" value="PDZ"/>
</dbReference>
<evidence type="ECO:0000256" key="1">
    <source>
        <dbReference type="ARBA" id="ARBA00004236"/>
    </source>
</evidence>
<dbReference type="EMBL" id="CAJOBI010003023">
    <property type="protein sequence ID" value="CAF3953511.1"/>
    <property type="molecule type" value="Genomic_DNA"/>
</dbReference>
<dbReference type="SUPFAM" id="SSF50156">
    <property type="entry name" value="PDZ domain-like"/>
    <property type="match status" value="6"/>
</dbReference>
<dbReference type="SMART" id="SM00228">
    <property type="entry name" value="PDZ"/>
    <property type="match status" value="6"/>
</dbReference>
<feature type="domain" description="PDZ" evidence="5">
    <location>
        <begin position="486"/>
        <end position="571"/>
    </location>
</feature>
<evidence type="ECO:0000256" key="3">
    <source>
        <dbReference type="ARBA" id="ARBA00022737"/>
    </source>
</evidence>
<evidence type="ECO:0000313" key="6">
    <source>
        <dbReference type="EMBL" id="CAF3953511.1"/>
    </source>
</evidence>
<feature type="domain" description="PDZ" evidence="5">
    <location>
        <begin position="344"/>
        <end position="425"/>
    </location>
</feature>
<evidence type="ECO:0000259" key="5">
    <source>
        <dbReference type="PROSITE" id="PS50106"/>
    </source>
</evidence>
<dbReference type="InterPro" id="IPR051067">
    <property type="entry name" value="NHER"/>
</dbReference>
<dbReference type="InterPro" id="IPR041489">
    <property type="entry name" value="PDZ_6"/>
</dbReference>
<dbReference type="PANTHER" id="PTHR14191">
    <property type="entry name" value="PDZ DOMAIN CONTAINING PROTEIN"/>
    <property type="match status" value="1"/>
</dbReference>
<feature type="domain" description="PDZ" evidence="5">
    <location>
        <begin position="200"/>
        <end position="266"/>
    </location>
</feature>
<sequence length="984" mass="110905">MNIIRKKSSSSSSSITDTKKTSLPITNNITVASSSNLSKPVQDDVQRPPLHEEYSVLQFTDTTTDNFRHIELKEAFGLDFNSFLPGNNQTQIHFISNVQPCSIPYKAGLRDGDRILTVNGLDVTNNTHEDVRNMILNKSSVKLTVIYDPKYLNLIQRTKSDLNKTTASSRSNSESKERKLSKDLNTVLFLDSQGPVNVKHCIIKKENAYKMIGFLLRYTSNLHMIDGVKINFPAYNSGLRSGDVILFINKKNVEQMTHNDVKVIIQTLTNSNQTIDLIAINKNDMQRYRNYKENNAIDWNSILSNNNEDDKNEEQTEPLYSCLDHRPSNTRPETSTNSFPIGSRICLLELSNTRTAGFAISNTNSPPYIVCKIEPKSPAEKAGLQLNDIILAINGKSLTETNYKDTVQLLKEALQQKTIQMVVNQQSSSKENQTKGKSKSLTSQHSDHSNVLIVEPKEINSNTINAVQQYQRQRTKELSYTLRLCHLHATSTTDGKPAITFGFEITEDPDYEYPVISHVEIKSPGERAGLQVRDILLKVNDRKTKGLNFEKVKKAIEKGKQDGRLEILVVDKEVFDYCKRTNKKFKQPDIKIKHIFPKSRLSTSFLKLSSTTAASSLTADDHTEQVAHATSTFNVHRLSIPKPAESEDKQVDKDSAADTAGLQINDEIIEIDGRFVRNIKYEQVVDILISAMHTREALELCVVNGRSSDIYLSSIDIHKATNVDNLSNNSNNKNSNNNNNILMSTTCTTTALDKNHIMSRLDSLSQQIMNRTYANMSDQSKIFHNSINRSLFGSLPSISTGITSSPKQPLSEKTNSMASLKNSCSNILDSYKKEVPTARLCRIQEFQSSSFYGFFLCGDPKKLGRIFIADVRKNSSAALCGLRDGDQIIEVNGTNIQTLTYETILNMIKIHMEHRDLELLVLDKKSFRWYRERNYPMTLQTLPTIVHIEPIINDINSEIKSSQAFDRNTDNTDSIDQQVSTTNL</sequence>
<evidence type="ECO:0000256" key="4">
    <source>
        <dbReference type="SAM" id="MobiDB-lite"/>
    </source>
</evidence>
<keyword evidence="2" id="KW-0472">Membrane</keyword>
<evidence type="ECO:0000313" key="7">
    <source>
        <dbReference type="Proteomes" id="UP000676336"/>
    </source>
</evidence>
<dbReference type="GO" id="GO:0072659">
    <property type="term" value="P:protein localization to plasma membrane"/>
    <property type="evidence" value="ECO:0007669"/>
    <property type="project" value="TreeGrafter"/>
</dbReference>
<reference evidence="6" key="1">
    <citation type="submission" date="2021-02" db="EMBL/GenBank/DDBJ databases">
        <authorList>
            <person name="Nowell W R."/>
        </authorList>
    </citation>
    <scope>NUCLEOTIDE SEQUENCE</scope>
</reference>
<name>A0A8S2MP65_9BILA</name>
<dbReference type="PANTHER" id="PTHR14191:SF3">
    <property type="entry name" value="NA(+)_H(+) EXCHANGE REGULATORY COFACTOR-LIKE PROTEIN NRFL-1"/>
    <property type="match status" value="1"/>
</dbReference>
<feature type="region of interest" description="Disordered" evidence="4">
    <location>
        <begin position="423"/>
        <end position="449"/>
    </location>
</feature>
<accession>A0A8S2MP65</accession>
<feature type="domain" description="PDZ" evidence="5">
    <location>
        <begin position="94"/>
        <end position="135"/>
    </location>
</feature>
<dbReference type="GO" id="GO:0043495">
    <property type="term" value="F:protein-membrane adaptor activity"/>
    <property type="evidence" value="ECO:0007669"/>
    <property type="project" value="TreeGrafter"/>
</dbReference>